<comment type="caution">
    <text evidence="1">The sequence shown here is derived from an EMBL/GenBank/DDBJ whole genome shotgun (WGS) entry which is preliminary data.</text>
</comment>
<gene>
    <name evidence="1" type="ORF">J0895_19925</name>
</gene>
<keyword evidence="2" id="KW-1185">Reference proteome</keyword>
<protein>
    <submittedName>
        <fullName evidence="1">Uncharacterized protein</fullName>
    </submittedName>
</protein>
<sequence length="141" mass="16315">MDEPNWDELINLYQGNPLWLTQTAGLIYEVFAGRVSDFLAYKTVILCEPLQEDLACQFHRLTAQELAVMEQLSQETEPVCLGQLLKLTPFSPNECFNLIQSLSRRFFVESQEQEGVRMFFLNPVLREAVNNWRASQRGDLL</sequence>
<evidence type="ECO:0000313" key="2">
    <source>
        <dbReference type="Proteomes" id="UP000664844"/>
    </source>
</evidence>
<name>A0ABS3FW13_9CYAN</name>
<dbReference type="EMBL" id="JAFLQW010000524">
    <property type="protein sequence ID" value="MBO0351303.1"/>
    <property type="molecule type" value="Genomic_DNA"/>
</dbReference>
<evidence type="ECO:0000313" key="1">
    <source>
        <dbReference type="EMBL" id="MBO0351303.1"/>
    </source>
</evidence>
<dbReference type="RefSeq" id="WP_207089749.1">
    <property type="nucleotide sequence ID" value="NZ_JAFLQW010000524.1"/>
</dbReference>
<reference evidence="1 2" key="1">
    <citation type="submission" date="2021-03" db="EMBL/GenBank/DDBJ databases">
        <title>Metabolic Capacity of the Antarctic Cyanobacterium Phormidium pseudopriestleyi that Sustains Oxygenic Photosynthesis in the Presence of Hydrogen Sulfide.</title>
        <authorList>
            <person name="Lumian J.E."/>
            <person name="Jungblut A.D."/>
            <person name="Dillon M.L."/>
            <person name="Hawes I."/>
            <person name="Doran P.T."/>
            <person name="Mackey T.J."/>
            <person name="Dick G.J."/>
            <person name="Grettenberger C.L."/>
            <person name="Sumner D.Y."/>
        </authorList>
    </citation>
    <scope>NUCLEOTIDE SEQUENCE [LARGE SCALE GENOMIC DNA]</scope>
    <source>
        <strain evidence="1 2">FRX01</strain>
    </source>
</reference>
<organism evidence="1 2">
    <name type="scientific">Phormidium pseudopriestleyi FRX01</name>
    <dbReference type="NCBI Taxonomy" id="1759528"/>
    <lineage>
        <taxon>Bacteria</taxon>
        <taxon>Bacillati</taxon>
        <taxon>Cyanobacteriota</taxon>
        <taxon>Cyanophyceae</taxon>
        <taxon>Oscillatoriophycideae</taxon>
        <taxon>Oscillatoriales</taxon>
        <taxon>Oscillatoriaceae</taxon>
        <taxon>Phormidium</taxon>
    </lineage>
</organism>
<dbReference type="Proteomes" id="UP000664844">
    <property type="component" value="Unassembled WGS sequence"/>
</dbReference>
<accession>A0ABS3FW13</accession>
<proteinExistence type="predicted"/>